<name>E6M5U0_9ACTO</name>
<dbReference type="HOGENOM" id="CLU_1675884_0_0_11"/>
<accession>E6M5U0</accession>
<comment type="caution">
    <text evidence="1">The sequence shown here is derived from an EMBL/GenBank/DDBJ whole genome shotgun (WGS) entry which is preliminary data.</text>
</comment>
<gene>
    <name evidence="1" type="ORF">HMPREF0576_1622</name>
</gene>
<evidence type="ECO:0000313" key="2">
    <source>
        <dbReference type="Proteomes" id="UP000003343"/>
    </source>
</evidence>
<dbReference type="Proteomes" id="UP000003343">
    <property type="component" value="Unassembled WGS sequence"/>
</dbReference>
<proteinExistence type="predicted"/>
<organism evidence="1 2">
    <name type="scientific">Mobiluncus holmesii ATCC 35242</name>
    <dbReference type="NCBI Taxonomy" id="887899"/>
    <lineage>
        <taxon>Bacteria</taxon>
        <taxon>Bacillati</taxon>
        <taxon>Actinomycetota</taxon>
        <taxon>Actinomycetes</taxon>
        <taxon>Actinomycetales</taxon>
        <taxon>Actinomycetaceae</taxon>
        <taxon>Mobiluncus</taxon>
    </lineage>
</organism>
<dbReference type="AlphaFoldDB" id="E6M5U0"/>
<protein>
    <submittedName>
        <fullName evidence="1">Uncharacterized protein</fullName>
    </submittedName>
</protein>
<sequence>QDASESHFHWNGDLLADGQIIDTVTPRHANMKVNSKLTKAEPVWNPSMGKSWRVLWWYSTKRVKRDAITLEAQRRRALDAIDGVKPARKPRFIKTTRSGCSFDSKAFERAQRLEGLKGYVTNLPATLMPAGEVIASYHDVACRAILDAYPKPIYVPARYSTGNATLSTRI</sequence>
<dbReference type="EMBL" id="AEPZ01000011">
    <property type="protein sequence ID" value="EFU81313.1"/>
    <property type="molecule type" value="Genomic_DNA"/>
</dbReference>
<feature type="non-terminal residue" evidence="1">
    <location>
        <position position="1"/>
    </location>
</feature>
<keyword evidence="2" id="KW-1185">Reference proteome</keyword>
<reference evidence="1 2" key="1">
    <citation type="submission" date="2010-12" db="EMBL/GenBank/DDBJ databases">
        <authorList>
            <person name="Muzny D."/>
            <person name="Qin X."/>
            <person name="Deng J."/>
            <person name="Jiang H."/>
            <person name="Liu Y."/>
            <person name="Qu J."/>
            <person name="Song X.-Z."/>
            <person name="Zhang L."/>
            <person name="Thornton R."/>
            <person name="Coyle M."/>
            <person name="Francisco L."/>
            <person name="Jackson L."/>
            <person name="Javaid M."/>
            <person name="Korchina V."/>
            <person name="Kovar C."/>
            <person name="Mata R."/>
            <person name="Mathew T."/>
            <person name="Ngo R."/>
            <person name="Nguyen L."/>
            <person name="Nguyen N."/>
            <person name="Okwuonu G."/>
            <person name="Ongeri F."/>
            <person name="Pham C."/>
            <person name="Simmons D."/>
            <person name="Wilczek-Boney K."/>
            <person name="Hale W."/>
            <person name="Jakkamsetti A."/>
            <person name="Pham P."/>
            <person name="Ruth R."/>
            <person name="San Lucas F."/>
            <person name="Warren J."/>
            <person name="Zhang J."/>
            <person name="Zhao Z."/>
            <person name="Zhou C."/>
            <person name="Zhu D."/>
            <person name="Lee S."/>
            <person name="Bess C."/>
            <person name="Blankenburg K."/>
            <person name="Forbes L."/>
            <person name="Fu Q."/>
            <person name="Gubbala S."/>
            <person name="Hirani K."/>
            <person name="Jayaseelan J.C."/>
            <person name="Lara F."/>
            <person name="Munidasa M."/>
            <person name="Palculict T."/>
            <person name="Patil S."/>
            <person name="Pu L.-L."/>
            <person name="Saada N."/>
            <person name="Tang L."/>
            <person name="Weissenberger G."/>
            <person name="Zhu Y."/>
            <person name="Hemphill L."/>
            <person name="Shang Y."/>
            <person name="Youmans B."/>
            <person name="Ayvaz T."/>
            <person name="Ross M."/>
            <person name="Santibanez J."/>
            <person name="Aqrawi P."/>
            <person name="Gross S."/>
            <person name="Joshi V."/>
            <person name="Fowler G."/>
            <person name="Nazareth L."/>
            <person name="Reid J."/>
            <person name="Worley K."/>
            <person name="Petrosino J."/>
            <person name="Highlander S."/>
            <person name="Gibbs R."/>
        </authorList>
    </citation>
    <scope>NUCLEOTIDE SEQUENCE [LARGE SCALE GENOMIC DNA]</scope>
    <source>
        <strain evidence="1 2">ATCC 35242</strain>
    </source>
</reference>
<evidence type="ECO:0000313" key="1">
    <source>
        <dbReference type="EMBL" id="EFU81313.1"/>
    </source>
</evidence>